<reference evidence="2" key="2">
    <citation type="journal article" date="2015" name="Data Brief">
        <title>Shoot transcriptome of the giant reed, Arundo donax.</title>
        <authorList>
            <person name="Barrero R.A."/>
            <person name="Guerrero F.D."/>
            <person name="Moolhuijzen P."/>
            <person name="Goolsby J.A."/>
            <person name="Tidwell J."/>
            <person name="Bellgard S.E."/>
            <person name="Bellgard M.I."/>
        </authorList>
    </citation>
    <scope>NUCLEOTIDE SEQUENCE</scope>
    <source>
        <tissue evidence="2">Shoot tissue taken approximately 20 cm above the soil surface</tissue>
    </source>
</reference>
<dbReference type="EMBL" id="GBRH01166575">
    <property type="protein sequence ID" value="JAE31321.1"/>
    <property type="molecule type" value="Transcribed_RNA"/>
</dbReference>
<organism evidence="2">
    <name type="scientific">Arundo donax</name>
    <name type="common">Giant reed</name>
    <name type="synonym">Donax arundinaceus</name>
    <dbReference type="NCBI Taxonomy" id="35708"/>
    <lineage>
        <taxon>Eukaryota</taxon>
        <taxon>Viridiplantae</taxon>
        <taxon>Streptophyta</taxon>
        <taxon>Embryophyta</taxon>
        <taxon>Tracheophyta</taxon>
        <taxon>Spermatophyta</taxon>
        <taxon>Magnoliopsida</taxon>
        <taxon>Liliopsida</taxon>
        <taxon>Poales</taxon>
        <taxon>Poaceae</taxon>
        <taxon>PACMAD clade</taxon>
        <taxon>Arundinoideae</taxon>
        <taxon>Arundineae</taxon>
        <taxon>Arundo</taxon>
    </lineage>
</organism>
<dbReference type="AlphaFoldDB" id="A0A0A9H8Y7"/>
<evidence type="ECO:0000313" key="2">
    <source>
        <dbReference type="EMBL" id="JAE31321.1"/>
    </source>
</evidence>
<proteinExistence type="predicted"/>
<reference evidence="2" key="1">
    <citation type="submission" date="2014-09" db="EMBL/GenBank/DDBJ databases">
        <authorList>
            <person name="Magalhaes I.L.F."/>
            <person name="Oliveira U."/>
            <person name="Santos F.R."/>
            <person name="Vidigal T.H.D.A."/>
            <person name="Brescovit A.D."/>
            <person name="Santos A.J."/>
        </authorList>
    </citation>
    <scope>NUCLEOTIDE SEQUENCE</scope>
    <source>
        <tissue evidence="2">Shoot tissue taken approximately 20 cm above the soil surface</tissue>
    </source>
</reference>
<sequence length="52" mass="5810">MEWSRLLPRSVSRKRREKRHDSGGTRSGPNCPSPRSGRFGACLRSCPTAARP</sequence>
<name>A0A0A9H8Y7_ARUDO</name>
<feature type="region of interest" description="Disordered" evidence="1">
    <location>
        <begin position="1"/>
        <end position="52"/>
    </location>
</feature>
<protein>
    <submittedName>
        <fullName evidence="2">Uncharacterized protein</fullName>
    </submittedName>
</protein>
<accession>A0A0A9H8Y7</accession>
<evidence type="ECO:0000256" key="1">
    <source>
        <dbReference type="SAM" id="MobiDB-lite"/>
    </source>
</evidence>